<dbReference type="AlphaFoldDB" id="A0A1H0NFB9"/>
<dbReference type="Proteomes" id="UP000182412">
    <property type="component" value="Unassembled WGS sequence"/>
</dbReference>
<protein>
    <submittedName>
        <fullName evidence="1">Uncharacterized protein</fullName>
    </submittedName>
</protein>
<name>A0A1H0NFB9_SELRU</name>
<gene>
    <name evidence="1" type="ORF">SAMN05216366_10359</name>
</gene>
<dbReference type="RefSeq" id="WP_074571269.1">
    <property type="nucleotide sequence ID" value="NZ_FNJQ01000003.1"/>
</dbReference>
<accession>A0A1H0NFB9</accession>
<proteinExistence type="predicted"/>
<dbReference type="OrthoDB" id="361390at2"/>
<evidence type="ECO:0000313" key="1">
    <source>
        <dbReference type="EMBL" id="SDO91266.1"/>
    </source>
</evidence>
<sequence>MDASVVVDYTAHLDAKHRLTLRGARYAYYQVREYDNGCIVLEPRELVVPKEISKKSLAMMDESIRNYKAGKVSAPIDLTGF</sequence>
<dbReference type="EMBL" id="FNJQ01000003">
    <property type="protein sequence ID" value="SDO91266.1"/>
    <property type="molecule type" value="Genomic_DNA"/>
</dbReference>
<reference evidence="1 2" key="1">
    <citation type="submission" date="2016-10" db="EMBL/GenBank/DDBJ databases">
        <authorList>
            <person name="de Groot N.N."/>
        </authorList>
    </citation>
    <scope>NUCLEOTIDE SEQUENCE [LARGE SCALE GENOMIC DNA]</scope>
    <source>
        <strain evidence="1 2">S137</strain>
    </source>
</reference>
<organism evidence="1 2">
    <name type="scientific">Selenomonas ruminantium</name>
    <dbReference type="NCBI Taxonomy" id="971"/>
    <lineage>
        <taxon>Bacteria</taxon>
        <taxon>Bacillati</taxon>
        <taxon>Bacillota</taxon>
        <taxon>Negativicutes</taxon>
        <taxon>Selenomonadales</taxon>
        <taxon>Selenomonadaceae</taxon>
        <taxon>Selenomonas</taxon>
    </lineage>
</organism>
<evidence type="ECO:0000313" key="2">
    <source>
        <dbReference type="Proteomes" id="UP000182412"/>
    </source>
</evidence>